<comment type="caution">
    <text evidence="1">The sequence shown here is derived from an EMBL/GenBank/DDBJ whole genome shotgun (WGS) entry which is preliminary data.</text>
</comment>
<dbReference type="AlphaFoldDB" id="A0A4C1X9L5"/>
<gene>
    <name evidence="1" type="ORF">EVAR_36515_1</name>
</gene>
<evidence type="ECO:0008006" key="3">
    <source>
        <dbReference type="Google" id="ProtNLM"/>
    </source>
</evidence>
<organism evidence="1 2">
    <name type="scientific">Eumeta variegata</name>
    <name type="common">Bagworm moth</name>
    <name type="synonym">Eumeta japonica</name>
    <dbReference type="NCBI Taxonomy" id="151549"/>
    <lineage>
        <taxon>Eukaryota</taxon>
        <taxon>Metazoa</taxon>
        <taxon>Ecdysozoa</taxon>
        <taxon>Arthropoda</taxon>
        <taxon>Hexapoda</taxon>
        <taxon>Insecta</taxon>
        <taxon>Pterygota</taxon>
        <taxon>Neoptera</taxon>
        <taxon>Endopterygota</taxon>
        <taxon>Lepidoptera</taxon>
        <taxon>Glossata</taxon>
        <taxon>Ditrysia</taxon>
        <taxon>Tineoidea</taxon>
        <taxon>Psychidae</taxon>
        <taxon>Oiketicinae</taxon>
        <taxon>Eumeta</taxon>
    </lineage>
</organism>
<accession>A0A4C1X9L5</accession>
<dbReference type="OrthoDB" id="10063846at2759"/>
<name>A0A4C1X9L5_EUMVA</name>
<reference evidence="1 2" key="1">
    <citation type="journal article" date="2019" name="Commun. Biol.">
        <title>The bagworm genome reveals a unique fibroin gene that provides high tensile strength.</title>
        <authorList>
            <person name="Kono N."/>
            <person name="Nakamura H."/>
            <person name="Ohtoshi R."/>
            <person name="Tomita M."/>
            <person name="Numata K."/>
            <person name="Arakawa K."/>
        </authorList>
    </citation>
    <scope>NUCLEOTIDE SEQUENCE [LARGE SCALE GENOMIC DNA]</scope>
</reference>
<evidence type="ECO:0000313" key="2">
    <source>
        <dbReference type="Proteomes" id="UP000299102"/>
    </source>
</evidence>
<proteinExistence type="predicted"/>
<dbReference type="Proteomes" id="UP000299102">
    <property type="component" value="Unassembled WGS sequence"/>
</dbReference>
<sequence length="79" mass="8667">MIANDIKTTLTGRMAGFQSFSIGIDESTDLSDTAQLATFIKGTSTEEDIFNEVQKIVVEPKQRGRGWSPRAFKSPIEGT</sequence>
<protein>
    <recommendedName>
        <fullName evidence="3">General transcription factor II-I repeat domain-containing protein 2A</fullName>
    </recommendedName>
</protein>
<evidence type="ECO:0000313" key="1">
    <source>
        <dbReference type="EMBL" id="GBP59730.1"/>
    </source>
</evidence>
<dbReference type="EMBL" id="BGZK01000769">
    <property type="protein sequence ID" value="GBP59730.1"/>
    <property type="molecule type" value="Genomic_DNA"/>
</dbReference>
<keyword evidence="2" id="KW-1185">Reference proteome</keyword>